<feature type="domain" description="Alcohol dehydrogenase-like N-terminal" evidence="7">
    <location>
        <begin position="25"/>
        <end position="146"/>
    </location>
</feature>
<protein>
    <submittedName>
        <fullName evidence="8">Threonine dehydrogenase-like Zn-dependent dehydrogenase</fullName>
    </submittedName>
</protein>
<dbReference type="PANTHER" id="PTHR42813:SF2">
    <property type="entry name" value="DEHYDROGENASE, ZINC-CONTAINING, PUTATIVE (AFU_ORTHOLOGUE AFUA_2G02810)-RELATED"/>
    <property type="match status" value="1"/>
</dbReference>
<proteinExistence type="inferred from homology"/>
<dbReference type="EMBL" id="QUMQ01000001">
    <property type="protein sequence ID" value="REG01055.1"/>
    <property type="molecule type" value="Genomic_DNA"/>
</dbReference>
<dbReference type="GO" id="GO:0016491">
    <property type="term" value="F:oxidoreductase activity"/>
    <property type="evidence" value="ECO:0007669"/>
    <property type="project" value="UniProtKB-KW"/>
</dbReference>
<comment type="cofactor">
    <cofactor evidence="1 5">
        <name>Zn(2+)</name>
        <dbReference type="ChEBI" id="CHEBI:29105"/>
    </cofactor>
</comment>
<dbReference type="CDD" id="cd08283">
    <property type="entry name" value="FDH_like_1"/>
    <property type="match status" value="1"/>
</dbReference>
<keyword evidence="2 5" id="KW-0479">Metal-binding</keyword>
<evidence type="ECO:0000256" key="5">
    <source>
        <dbReference type="RuleBase" id="RU361277"/>
    </source>
</evidence>
<dbReference type="InterPro" id="IPR013154">
    <property type="entry name" value="ADH-like_N"/>
</dbReference>
<sequence>MKALTWQGTEKVSVETVPDPRIQEPTDAIVRITSTAICGSDLHLYDVLGMYLDPGDILGHEPMGIVEEVGPEVTHIAPGDRVVVPFNISCGHCWMCERGYFAQCETTQVRDEGKGAALFGYTKLYGHVPGAQAEYLRVPQAQFGPIKVPAEHPDERFLFLSDVLTTSWQAFRFTDVPPGGTCAVIGLGPIGQLTARVARHLGAERVIAVDNVPERLEMARRHDIEVIDTRAVDDVPDAIMTLTNGRGADGVVDAVGMEAHGSPLQHFAQRAAGKLPDSLARAATEKFGVDRMAALNTALGSVRRAGTVSIIGVYGGQANPLPMMDLFDKGVTLRMGQAHVKRWVDEIMPALTGDDDPLGTEDLTTHQLPLTEGPHGYEIFKAKQDGCIKVVLKP</sequence>
<evidence type="ECO:0000313" key="8">
    <source>
        <dbReference type="EMBL" id="REG01055.1"/>
    </source>
</evidence>
<keyword evidence="4" id="KW-0560">Oxidoreductase</keyword>
<keyword evidence="9" id="KW-1185">Reference proteome</keyword>
<dbReference type="SUPFAM" id="SSF50129">
    <property type="entry name" value="GroES-like"/>
    <property type="match status" value="1"/>
</dbReference>
<comment type="similarity">
    <text evidence="5">Belongs to the zinc-containing alcohol dehydrogenase family.</text>
</comment>
<dbReference type="Gene3D" id="3.90.180.10">
    <property type="entry name" value="Medium-chain alcohol dehydrogenases, catalytic domain"/>
    <property type="match status" value="1"/>
</dbReference>
<dbReference type="PANTHER" id="PTHR42813">
    <property type="entry name" value="ZINC-TYPE ALCOHOL DEHYDROGENASE-LIKE"/>
    <property type="match status" value="1"/>
</dbReference>
<dbReference type="InterPro" id="IPR002328">
    <property type="entry name" value="ADH_Zn_CS"/>
</dbReference>
<dbReference type="SUPFAM" id="SSF51735">
    <property type="entry name" value="NAD(P)-binding Rossmann-fold domains"/>
    <property type="match status" value="1"/>
</dbReference>
<comment type="caution">
    <text evidence="8">The sequence shown here is derived from an EMBL/GenBank/DDBJ whole genome shotgun (WGS) entry which is preliminary data.</text>
</comment>
<dbReference type="Pfam" id="PF08240">
    <property type="entry name" value="ADH_N"/>
    <property type="match status" value="1"/>
</dbReference>
<dbReference type="Gene3D" id="3.40.50.720">
    <property type="entry name" value="NAD(P)-binding Rossmann-like Domain"/>
    <property type="match status" value="1"/>
</dbReference>
<keyword evidence="3 5" id="KW-0862">Zinc</keyword>
<dbReference type="Proteomes" id="UP000256913">
    <property type="component" value="Unassembled WGS sequence"/>
</dbReference>
<reference evidence="8 9" key="1">
    <citation type="submission" date="2018-08" db="EMBL/GenBank/DDBJ databases">
        <title>Sequencing the genomes of 1000 actinobacteria strains.</title>
        <authorList>
            <person name="Klenk H.-P."/>
        </authorList>
    </citation>
    <scope>NUCLEOTIDE SEQUENCE [LARGE SCALE GENOMIC DNA]</scope>
    <source>
        <strain evidence="8 9">DSM 44099</strain>
    </source>
</reference>
<dbReference type="AlphaFoldDB" id="A0A3D9ZWS9"/>
<name>A0A3D9ZWS9_9ACTN</name>
<dbReference type="GO" id="GO:0008270">
    <property type="term" value="F:zinc ion binding"/>
    <property type="evidence" value="ECO:0007669"/>
    <property type="project" value="InterPro"/>
</dbReference>
<dbReference type="OrthoDB" id="3399630at2"/>
<dbReference type="Pfam" id="PF00107">
    <property type="entry name" value="ADH_zinc_N"/>
    <property type="match status" value="1"/>
</dbReference>
<gene>
    <name evidence="8" type="ORF">DFJ67_7128</name>
</gene>
<dbReference type="InterPro" id="IPR011032">
    <property type="entry name" value="GroES-like_sf"/>
</dbReference>
<dbReference type="RefSeq" id="WP_116073039.1">
    <property type="nucleotide sequence ID" value="NZ_QUMQ01000001.1"/>
</dbReference>
<evidence type="ECO:0000256" key="1">
    <source>
        <dbReference type="ARBA" id="ARBA00001947"/>
    </source>
</evidence>
<evidence type="ECO:0000256" key="4">
    <source>
        <dbReference type="ARBA" id="ARBA00023002"/>
    </source>
</evidence>
<dbReference type="InterPro" id="IPR013149">
    <property type="entry name" value="ADH-like_C"/>
</dbReference>
<evidence type="ECO:0000259" key="7">
    <source>
        <dbReference type="Pfam" id="PF08240"/>
    </source>
</evidence>
<accession>A0A3D9ZWS9</accession>
<organism evidence="8 9">
    <name type="scientific">Asanoa ferruginea</name>
    <dbReference type="NCBI Taxonomy" id="53367"/>
    <lineage>
        <taxon>Bacteria</taxon>
        <taxon>Bacillati</taxon>
        <taxon>Actinomycetota</taxon>
        <taxon>Actinomycetes</taxon>
        <taxon>Micromonosporales</taxon>
        <taxon>Micromonosporaceae</taxon>
        <taxon>Asanoa</taxon>
    </lineage>
</organism>
<evidence type="ECO:0000256" key="2">
    <source>
        <dbReference type="ARBA" id="ARBA00022723"/>
    </source>
</evidence>
<dbReference type="PROSITE" id="PS00059">
    <property type="entry name" value="ADH_ZINC"/>
    <property type="match status" value="1"/>
</dbReference>
<evidence type="ECO:0000259" key="6">
    <source>
        <dbReference type="Pfam" id="PF00107"/>
    </source>
</evidence>
<feature type="domain" description="Alcohol dehydrogenase-like C-terminal" evidence="6">
    <location>
        <begin position="189"/>
        <end position="258"/>
    </location>
</feature>
<dbReference type="InterPro" id="IPR036291">
    <property type="entry name" value="NAD(P)-bd_dom_sf"/>
</dbReference>
<evidence type="ECO:0000256" key="3">
    <source>
        <dbReference type="ARBA" id="ARBA00022833"/>
    </source>
</evidence>
<evidence type="ECO:0000313" key="9">
    <source>
        <dbReference type="Proteomes" id="UP000256913"/>
    </source>
</evidence>